<organism evidence="6 7">
    <name type="scientific">Symbiodinium natans</name>
    <dbReference type="NCBI Taxonomy" id="878477"/>
    <lineage>
        <taxon>Eukaryota</taxon>
        <taxon>Sar</taxon>
        <taxon>Alveolata</taxon>
        <taxon>Dinophyceae</taxon>
        <taxon>Suessiales</taxon>
        <taxon>Symbiodiniaceae</taxon>
        <taxon>Symbiodinium</taxon>
    </lineage>
</organism>
<dbReference type="InterPro" id="IPR036024">
    <property type="entry name" value="Somatomedin_B-like_dom_sf"/>
</dbReference>
<dbReference type="Gene3D" id="4.10.410.20">
    <property type="match status" value="2"/>
</dbReference>
<accession>A0A812QG32</accession>
<keyword evidence="2" id="KW-0378">Hydrolase</keyword>
<evidence type="ECO:0000256" key="2">
    <source>
        <dbReference type="ARBA" id="ARBA00022801"/>
    </source>
</evidence>
<dbReference type="OrthoDB" id="10264258at2759"/>
<dbReference type="SMART" id="SM00201">
    <property type="entry name" value="SO"/>
    <property type="match status" value="2"/>
</dbReference>
<keyword evidence="1 4" id="KW-0732">Signal</keyword>
<evidence type="ECO:0000256" key="1">
    <source>
        <dbReference type="ARBA" id="ARBA00022729"/>
    </source>
</evidence>
<evidence type="ECO:0000256" key="3">
    <source>
        <dbReference type="ARBA" id="ARBA00023157"/>
    </source>
</evidence>
<evidence type="ECO:0000313" key="6">
    <source>
        <dbReference type="EMBL" id="CAE7369580.1"/>
    </source>
</evidence>
<dbReference type="AlphaFoldDB" id="A0A812QG32"/>
<comment type="caution">
    <text evidence="6">The sequence shown here is derived from an EMBL/GenBank/DDBJ whole genome shotgun (WGS) entry which is preliminary data.</text>
</comment>
<gene>
    <name evidence="6" type="primary">PAP8</name>
    <name evidence="6" type="ORF">SNAT2548_LOCUS20143</name>
</gene>
<dbReference type="InterPro" id="IPR001212">
    <property type="entry name" value="Somatomedin_B_dom"/>
</dbReference>
<protein>
    <submittedName>
        <fullName evidence="6">PAP8 protein</fullName>
    </submittedName>
</protein>
<dbReference type="PROSITE" id="PS00524">
    <property type="entry name" value="SMB_1"/>
    <property type="match status" value="2"/>
</dbReference>
<dbReference type="InterPro" id="IPR029052">
    <property type="entry name" value="Metallo-depent_PP-like"/>
</dbReference>
<reference evidence="6" key="1">
    <citation type="submission" date="2021-02" db="EMBL/GenBank/DDBJ databases">
        <authorList>
            <person name="Dougan E. K."/>
            <person name="Rhodes N."/>
            <person name="Thang M."/>
            <person name="Chan C."/>
        </authorList>
    </citation>
    <scope>NUCLEOTIDE SEQUENCE</scope>
</reference>
<evidence type="ECO:0000259" key="5">
    <source>
        <dbReference type="PROSITE" id="PS50958"/>
    </source>
</evidence>
<dbReference type="InterPro" id="IPR051558">
    <property type="entry name" value="Metallophosphoesterase_PAP"/>
</dbReference>
<evidence type="ECO:0000313" key="7">
    <source>
        <dbReference type="Proteomes" id="UP000604046"/>
    </source>
</evidence>
<sequence length="432" mass="47522">MVRLWACLPFFAVAEGSVSFLTLGDWGGYALGSFHQTTVTAVAKQMAKTATETGASFVVNTGDNFYYCGITGTADHQVAEDFTNVYSDRSLQVPWYSVLGNHEYGYNVEAQCQLSSVLSNWVMDSRYFSKRVPLGSDRFISFIFLDTSPCVAAYRADDQSHWDPCGSDFPTCEPIVQGPCKFHENILSQNCTTQFEWFKAELAKVPKNDWLIVVGHHPADEMDVEDFVAPMTQHGFDLYLNGHTHLLNQYTINGGGAYITSGAGAMVQTKDQDDEESRLVTGKSSKQVQTVWEEKVAGFTLHTFSADFKDLKTDFMSYTGEVLHSFSVTRGSGPAPSPPSPPSPPSQGSCSKYGCSRYDPSHTCQCNSYCKEHSDCCSDYSTTCAKPSKGCKEYGCGRFKPGQSCQCNSFCKEHQDCCSDYDAACGGIETVI</sequence>
<dbReference type="GO" id="GO:0016787">
    <property type="term" value="F:hydrolase activity"/>
    <property type="evidence" value="ECO:0007669"/>
    <property type="project" value="UniProtKB-KW"/>
</dbReference>
<feature type="signal peptide" evidence="4">
    <location>
        <begin position="1"/>
        <end position="16"/>
    </location>
</feature>
<dbReference type="SUPFAM" id="SSF56300">
    <property type="entry name" value="Metallo-dependent phosphatases"/>
    <property type="match status" value="1"/>
</dbReference>
<dbReference type="Proteomes" id="UP000604046">
    <property type="component" value="Unassembled WGS sequence"/>
</dbReference>
<dbReference type="PANTHER" id="PTHR10161">
    <property type="entry name" value="TARTRATE-RESISTANT ACID PHOSPHATASE TYPE 5"/>
    <property type="match status" value="1"/>
</dbReference>
<dbReference type="PROSITE" id="PS50958">
    <property type="entry name" value="SMB_2"/>
    <property type="match status" value="2"/>
</dbReference>
<feature type="domain" description="SMB" evidence="5">
    <location>
        <begin position="346"/>
        <end position="388"/>
    </location>
</feature>
<evidence type="ECO:0000256" key="4">
    <source>
        <dbReference type="SAM" id="SignalP"/>
    </source>
</evidence>
<dbReference type="Pfam" id="PF00149">
    <property type="entry name" value="Metallophos"/>
    <property type="match status" value="1"/>
</dbReference>
<feature type="domain" description="SMB" evidence="5">
    <location>
        <begin position="391"/>
        <end position="431"/>
    </location>
</feature>
<feature type="chain" id="PRO_5032693166" evidence="4">
    <location>
        <begin position="17"/>
        <end position="432"/>
    </location>
</feature>
<dbReference type="InterPro" id="IPR004843">
    <property type="entry name" value="Calcineurin-like_PHP"/>
</dbReference>
<dbReference type="SUPFAM" id="SSF90188">
    <property type="entry name" value="Somatomedin B domain"/>
    <property type="match status" value="2"/>
</dbReference>
<dbReference type="PANTHER" id="PTHR10161:SF14">
    <property type="entry name" value="TARTRATE-RESISTANT ACID PHOSPHATASE TYPE 5"/>
    <property type="match status" value="1"/>
</dbReference>
<name>A0A812QG32_9DINO</name>
<proteinExistence type="predicted"/>
<dbReference type="Gene3D" id="3.60.21.10">
    <property type="match status" value="1"/>
</dbReference>
<keyword evidence="3" id="KW-1015">Disulfide bond</keyword>
<dbReference type="Pfam" id="PF01033">
    <property type="entry name" value="Somatomedin_B"/>
    <property type="match status" value="2"/>
</dbReference>
<keyword evidence="7" id="KW-1185">Reference proteome</keyword>
<dbReference type="EMBL" id="CAJNDS010002201">
    <property type="protein sequence ID" value="CAE7369580.1"/>
    <property type="molecule type" value="Genomic_DNA"/>
</dbReference>